<name>A0A5C8CG27_9SPIR</name>
<comment type="caution">
    <text evidence="2">The sequence shown here is derived from an EMBL/GenBank/DDBJ whole genome shotgun (WGS) entry which is preliminary data.</text>
</comment>
<evidence type="ECO:0000313" key="3">
    <source>
        <dbReference type="Proteomes" id="UP000325116"/>
    </source>
</evidence>
<evidence type="ECO:0000313" key="2">
    <source>
        <dbReference type="EMBL" id="TXJ12394.1"/>
    </source>
</evidence>
<keyword evidence="2" id="KW-0808">Transferase</keyword>
<dbReference type="AlphaFoldDB" id="A0A5C8CG27"/>
<dbReference type="InterPro" id="IPR001173">
    <property type="entry name" value="Glyco_trans_2-like"/>
</dbReference>
<reference evidence="2 3" key="1">
    <citation type="journal article" date="1992" name="Lakartidningen">
        <title>[Penicillin V and not amoxicillin is the first choice preparation in acute otitis].</title>
        <authorList>
            <person name="Kamme C."/>
            <person name="Lundgren K."/>
            <person name="Prellner K."/>
        </authorList>
    </citation>
    <scope>NUCLEOTIDE SEQUENCE [LARGE SCALE GENOMIC DNA]</scope>
    <source>
        <strain evidence="2 3">W1</strain>
    </source>
</reference>
<evidence type="ECO:0000259" key="1">
    <source>
        <dbReference type="Pfam" id="PF00535"/>
    </source>
</evidence>
<dbReference type="Pfam" id="PF00535">
    <property type="entry name" value="Glycos_transf_2"/>
    <property type="match status" value="2"/>
</dbReference>
<sequence>MYNNNIFNPLVSIVIPVYNGANYVSEAIESALKQTYKNIEIIVVNDGSTDNTEKIVKEYGDKIRYFYKENGGVASALNLGIKNMKGEYFSWLSHDDVYYSNKIERQIEELKNIDKDNILYSGFEFVNDKSEFLYAWEIASKNEYRKLNNSFYALLLSGLDGCSLLIPKKAFYEVDFFNEDLKCTQDYDLWFKIFKNGYKIKYIPEVLLQYRIHESQDTKRKLKSVIEEGNKLWIYMISNLSEDDYKDIFYNEYSLLKLLKNNLIPLNYDGVVKFIDERLNILEIGNKKYYELNNKISIIVNLLKSYSNINGIIDSIIAQNYDNIEIIFITNENIDYLIKDLKYLEKIKYKVLNSSSIENILDYIEGDFIQFINNGDILIENKFKIQLEEFIKEPSADILYCNYCYIKNNKKHYNKEKSLILNDLKQFENILYLWNNPIYIPLCSMLIKKYSLKNINLFLDNDYLTVSQLAFYNRFKFINQTLCYSNIFDYTDYYKALFNEMENTKFILNIYSKYICLDEFYKYKNELLINYFSKKIKRPHCPIFLIDKNVSYIIIYLFCIKISIKRSEKLSYKFFLFLYRIFNKKGDAK</sequence>
<dbReference type="RefSeq" id="WP_147758332.1">
    <property type="nucleotide sequence ID" value="NZ_SAXT01000004.1"/>
</dbReference>
<dbReference type="SUPFAM" id="SSF53448">
    <property type="entry name" value="Nucleotide-diphospho-sugar transferases"/>
    <property type="match status" value="2"/>
</dbReference>
<protein>
    <submittedName>
        <fullName evidence="2">Glycosyltransferase</fullName>
    </submittedName>
</protein>
<dbReference type="PANTHER" id="PTHR22916:SF3">
    <property type="entry name" value="UDP-GLCNAC:BETAGAL BETA-1,3-N-ACETYLGLUCOSAMINYLTRANSFERASE-LIKE PROTEIN 1"/>
    <property type="match status" value="1"/>
</dbReference>
<accession>A0A5C8CG27</accession>
<gene>
    <name evidence="2" type="ORF">EPJ80_06310</name>
</gene>
<feature type="domain" description="Glycosyltransferase 2-like" evidence="1">
    <location>
        <begin position="12"/>
        <end position="172"/>
    </location>
</feature>
<dbReference type="Proteomes" id="UP000325116">
    <property type="component" value="Unassembled WGS sequence"/>
</dbReference>
<dbReference type="EMBL" id="SAXT01000004">
    <property type="protein sequence ID" value="TXJ12394.1"/>
    <property type="molecule type" value="Genomic_DNA"/>
</dbReference>
<dbReference type="Gene3D" id="3.90.550.10">
    <property type="entry name" value="Spore Coat Polysaccharide Biosynthesis Protein SpsA, Chain A"/>
    <property type="match status" value="2"/>
</dbReference>
<proteinExistence type="predicted"/>
<dbReference type="PANTHER" id="PTHR22916">
    <property type="entry name" value="GLYCOSYLTRANSFERASE"/>
    <property type="match status" value="1"/>
</dbReference>
<feature type="domain" description="Glycosyltransferase 2-like" evidence="1">
    <location>
        <begin position="297"/>
        <end position="450"/>
    </location>
</feature>
<organism evidence="2 3">
    <name type="scientific">Brachyspira aalborgi</name>
    <dbReference type="NCBI Taxonomy" id="29522"/>
    <lineage>
        <taxon>Bacteria</taxon>
        <taxon>Pseudomonadati</taxon>
        <taxon>Spirochaetota</taxon>
        <taxon>Spirochaetia</taxon>
        <taxon>Brachyspirales</taxon>
        <taxon>Brachyspiraceae</taxon>
        <taxon>Brachyspira</taxon>
    </lineage>
</organism>
<dbReference type="InterPro" id="IPR029044">
    <property type="entry name" value="Nucleotide-diphossugar_trans"/>
</dbReference>
<dbReference type="GO" id="GO:0016758">
    <property type="term" value="F:hexosyltransferase activity"/>
    <property type="evidence" value="ECO:0007669"/>
    <property type="project" value="UniProtKB-ARBA"/>
</dbReference>